<evidence type="ECO:0000313" key="1">
    <source>
        <dbReference type="EnsemblPlants" id="cds.evm.model.01.2301"/>
    </source>
</evidence>
<dbReference type="Gene3D" id="3.60.10.10">
    <property type="entry name" value="Endonuclease/exonuclease/phosphatase"/>
    <property type="match status" value="1"/>
</dbReference>
<proteinExistence type="predicted"/>
<accession>A0A803NKL4</accession>
<dbReference type="AlphaFoldDB" id="A0A803NKL4"/>
<dbReference type="Proteomes" id="UP000596661">
    <property type="component" value="Chromosome 1"/>
</dbReference>
<dbReference type="SUPFAM" id="SSF56219">
    <property type="entry name" value="DNase I-like"/>
    <property type="match status" value="1"/>
</dbReference>
<organism evidence="1 2">
    <name type="scientific">Cannabis sativa</name>
    <name type="common">Hemp</name>
    <name type="synonym">Marijuana</name>
    <dbReference type="NCBI Taxonomy" id="3483"/>
    <lineage>
        <taxon>Eukaryota</taxon>
        <taxon>Viridiplantae</taxon>
        <taxon>Streptophyta</taxon>
        <taxon>Embryophyta</taxon>
        <taxon>Tracheophyta</taxon>
        <taxon>Spermatophyta</taxon>
        <taxon>Magnoliopsida</taxon>
        <taxon>eudicotyledons</taxon>
        <taxon>Gunneridae</taxon>
        <taxon>Pentapetalae</taxon>
        <taxon>rosids</taxon>
        <taxon>fabids</taxon>
        <taxon>Rosales</taxon>
        <taxon>Cannabaceae</taxon>
        <taxon>Cannabis</taxon>
    </lineage>
</organism>
<reference evidence="1" key="1">
    <citation type="submission" date="2018-11" db="EMBL/GenBank/DDBJ databases">
        <authorList>
            <person name="Grassa J C."/>
        </authorList>
    </citation>
    <scope>NUCLEOTIDE SEQUENCE [LARGE SCALE GENOMIC DNA]</scope>
</reference>
<evidence type="ECO:0008006" key="3">
    <source>
        <dbReference type="Google" id="ProtNLM"/>
    </source>
</evidence>
<keyword evidence="2" id="KW-1185">Reference proteome</keyword>
<dbReference type="EnsemblPlants" id="evm.model.01.2301">
    <property type="protein sequence ID" value="cds.evm.model.01.2301"/>
    <property type="gene ID" value="evm.TU.01.2301"/>
</dbReference>
<dbReference type="OMA" id="QAVTCEI"/>
<dbReference type="PANTHER" id="PTHR33710">
    <property type="entry name" value="BNAC02G09200D PROTEIN"/>
    <property type="match status" value="1"/>
</dbReference>
<reference evidence="1" key="2">
    <citation type="submission" date="2021-03" db="UniProtKB">
        <authorList>
            <consortium name="EnsemblPlants"/>
        </authorList>
    </citation>
    <scope>IDENTIFICATION</scope>
</reference>
<protein>
    <recommendedName>
        <fullName evidence="3">Endonuclease/exonuclease/phosphatase domain-containing protein</fullName>
    </recommendedName>
</protein>
<dbReference type="InterPro" id="IPR036691">
    <property type="entry name" value="Endo/exonu/phosph_ase_sf"/>
</dbReference>
<name>A0A803NKL4_CANSA</name>
<dbReference type="Gramene" id="evm.model.01.2301">
    <property type="protein sequence ID" value="cds.evm.model.01.2301"/>
    <property type="gene ID" value="evm.TU.01.2301"/>
</dbReference>
<sequence length="147" mass="17273">MATFVYAFNDEAGRGSLWEDLKLLAATIKDPWIILADFNDILHQDERVGRAVKMSKSTTFKECVEACKVEYIKYSGSFFTWTNKQKIESQIHSKIDRVLENQEWLSKFENAEIVFMMEGLFDHCPALLTVYPEVKIGRQPFRFFQMW</sequence>
<dbReference type="PANTHER" id="PTHR33710:SF81">
    <property type="entry name" value="ENDONUCLEASE_EXONUCLEASE_PHOSPHATASE DOMAIN-CONTAINING PROTEIN"/>
    <property type="match status" value="1"/>
</dbReference>
<dbReference type="EMBL" id="UZAU01000068">
    <property type="status" value="NOT_ANNOTATED_CDS"/>
    <property type="molecule type" value="Genomic_DNA"/>
</dbReference>
<evidence type="ECO:0000313" key="2">
    <source>
        <dbReference type="Proteomes" id="UP000596661"/>
    </source>
</evidence>